<accession>E1YJW5</accession>
<dbReference type="AlphaFoldDB" id="E1YJW5"/>
<evidence type="ECO:0008006" key="2">
    <source>
        <dbReference type="Google" id="ProtNLM"/>
    </source>
</evidence>
<reference evidence="1" key="1">
    <citation type="journal article" date="2011" name="Environ. Microbiol.">
        <title>Genomic insights into the metabolic potential of the polycyclic aromatic hydrocarbon degrading sulfate-reducing Deltaproteobacterium N47.</title>
        <authorList>
            <person name="Bergmann F."/>
            <person name="Selesi D."/>
            <person name="Weinmaier T."/>
            <person name="Tischler P."/>
            <person name="Rattei T."/>
            <person name="Meckenstock R.U."/>
        </authorList>
    </citation>
    <scope>NUCLEOTIDE SEQUENCE</scope>
</reference>
<gene>
    <name evidence="1" type="ORF">N47_E50810</name>
</gene>
<dbReference type="InterPro" id="IPR025528">
    <property type="entry name" value="BrnA_antitoxin"/>
</dbReference>
<proteinExistence type="predicted"/>
<evidence type="ECO:0000313" key="1">
    <source>
        <dbReference type="EMBL" id="CBX31569.1"/>
    </source>
</evidence>
<dbReference type="EMBL" id="FR695877">
    <property type="protein sequence ID" value="CBX31569.1"/>
    <property type="molecule type" value="Genomic_DNA"/>
</dbReference>
<protein>
    <recommendedName>
        <fullName evidence="2">Toxin-antitoxin system, antitoxin component, ribbon-helix-helix domain protein</fullName>
    </recommendedName>
</protein>
<organism evidence="1">
    <name type="scientific">uncultured Desulfobacterium sp</name>
    <dbReference type="NCBI Taxonomy" id="201089"/>
    <lineage>
        <taxon>Bacteria</taxon>
        <taxon>Pseudomonadati</taxon>
        <taxon>Thermodesulfobacteriota</taxon>
        <taxon>Desulfobacteria</taxon>
        <taxon>Desulfobacterales</taxon>
        <taxon>Desulfobacteriaceae</taxon>
        <taxon>Desulfobacterium</taxon>
        <taxon>environmental samples</taxon>
    </lineage>
</organism>
<dbReference type="Pfam" id="PF14384">
    <property type="entry name" value="BrnA_antitoxin"/>
    <property type="match status" value="1"/>
</dbReference>
<sequence length="114" mass="13357">MKITKKDQETIRMIFNEKGNKKMSAQDMKKLSKTNWAKIKAMKDSDINFSDIPELDDNFFAEAKLWPGKKKQITLRLDPDVIEFFKAGGRGYQSNINAALRRYMEVHQRRLKST</sequence>
<name>E1YJW5_9BACT</name>